<proteinExistence type="predicted"/>
<sequence>MQKYNRMNLMLRKSILALAIALPALVGLSACSTSPQIITDTSLLQEITQASNESLFDASSPLLTQGAFEQVVFRLNNTANLSEANSLLYYLRAFSYFGPIDDLDDNSFALLTSGLNSLASTDVFVSSARLQEQFAVTLYRYYANNEQASALARLTPLLDNQFIQLAESASDQEHDYALWETLRAYGLLLNVARKDSDGELNKALLDLGLDKTLLAFAGSDNSIRKDKDWPKRNAYWALGLYRLALPASEDANATQDEAALDKAVADIARQDISVRGDAAKDAYTLGYHVNSFAGLEECEKNSDSCRIPEQSEILPIEHHCSDSLFILAQDLNEQELAISCTKLTSQESNFHTLLETREQPTANDFNDALRVIAFKNWSQYNAYGQLLFDISTDNGGMYIEGTPSKPGNQATFFAYRQFWIQPEFAIWNLNHEYVHYLDGHFIKYGGFGHFPEKMVWWSEGLAEYISKGNDNAKTLRIVKKKIDEAPSLEEIFATEYKDGLERTYSWSYMAIRFLAENYHEDFVQLSQYLKTDYFEGYNELLAELTQHQDEFSRWLAERAEQFDDSEDQAKPRLHKQNRYSYRDYLAPVHLIKDDAHRHY</sequence>
<dbReference type="Proteomes" id="UP000315947">
    <property type="component" value="Chromosome"/>
</dbReference>
<dbReference type="PANTHER" id="PTHR13062">
    <property type="entry name" value="COLLAGENASE"/>
    <property type="match status" value="1"/>
</dbReference>
<evidence type="ECO:0000256" key="3">
    <source>
        <dbReference type="ARBA" id="ARBA00022525"/>
    </source>
</evidence>
<evidence type="ECO:0000256" key="4">
    <source>
        <dbReference type="ARBA" id="ARBA00022670"/>
    </source>
</evidence>
<organism evidence="11 12">
    <name type="scientific">Shewanella psychropiezotolerans</name>
    <dbReference type="NCBI Taxonomy" id="2593655"/>
    <lineage>
        <taxon>Bacteria</taxon>
        <taxon>Pseudomonadati</taxon>
        <taxon>Pseudomonadota</taxon>
        <taxon>Gammaproteobacteria</taxon>
        <taxon>Alteromonadales</taxon>
        <taxon>Shewanellaceae</taxon>
        <taxon>Shewanella</taxon>
    </lineage>
</organism>
<dbReference type="Gene3D" id="1.10.390.20">
    <property type="match status" value="1"/>
</dbReference>
<keyword evidence="3" id="KW-0964">Secreted</keyword>
<evidence type="ECO:0000256" key="7">
    <source>
        <dbReference type="ARBA" id="ARBA00022801"/>
    </source>
</evidence>
<feature type="chain" id="PRO_5045225918" evidence="10">
    <location>
        <begin position="27"/>
        <end position="599"/>
    </location>
</feature>
<evidence type="ECO:0000256" key="6">
    <source>
        <dbReference type="ARBA" id="ARBA00022729"/>
    </source>
</evidence>
<dbReference type="InterPro" id="IPR002169">
    <property type="entry name" value="Peptidase_M9A/M9B"/>
</dbReference>
<keyword evidence="7" id="KW-0378">Hydrolase</keyword>
<comment type="cofactor">
    <cofactor evidence="1">
        <name>Zn(2+)</name>
        <dbReference type="ChEBI" id="CHEBI:29105"/>
    </cofactor>
</comment>
<dbReference type="PRINTS" id="PR00931">
    <property type="entry name" value="MICOLLPTASE"/>
</dbReference>
<gene>
    <name evidence="11" type="ORF">FM037_00205</name>
</gene>
<protein>
    <submittedName>
        <fullName evidence="11">Collagenase</fullName>
    </submittedName>
</protein>
<keyword evidence="5" id="KW-0479">Metal-binding</keyword>
<evidence type="ECO:0000256" key="10">
    <source>
        <dbReference type="SAM" id="SignalP"/>
    </source>
</evidence>
<evidence type="ECO:0000256" key="2">
    <source>
        <dbReference type="ARBA" id="ARBA00004613"/>
    </source>
</evidence>
<comment type="subcellular location">
    <subcellularLocation>
        <location evidence="2">Secreted</location>
    </subcellularLocation>
</comment>
<keyword evidence="9" id="KW-0482">Metalloprotease</keyword>
<dbReference type="Pfam" id="PF01752">
    <property type="entry name" value="Peptidase_M9"/>
    <property type="match status" value="1"/>
</dbReference>
<keyword evidence="6 10" id="KW-0732">Signal</keyword>
<evidence type="ECO:0000313" key="12">
    <source>
        <dbReference type="Proteomes" id="UP000315947"/>
    </source>
</evidence>
<dbReference type="EMBL" id="CP041614">
    <property type="protein sequence ID" value="QDO81924.1"/>
    <property type="molecule type" value="Genomic_DNA"/>
</dbReference>
<evidence type="ECO:0000256" key="8">
    <source>
        <dbReference type="ARBA" id="ARBA00022833"/>
    </source>
</evidence>
<accession>A0ABX5WS33</accession>
<evidence type="ECO:0000313" key="11">
    <source>
        <dbReference type="EMBL" id="QDO81924.1"/>
    </source>
</evidence>
<reference evidence="11 12" key="1">
    <citation type="submission" date="2019-07" db="EMBL/GenBank/DDBJ databases">
        <title>Shewanella sp. YLB-06 whole genomic sequence.</title>
        <authorList>
            <person name="Yu L."/>
        </authorList>
    </citation>
    <scope>NUCLEOTIDE SEQUENCE [LARGE SCALE GENOMIC DNA]</scope>
    <source>
        <strain evidence="11 12">YLB-06</strain>
    </source>
</reference>
<evidence type="ECO:0000256" key="5">
    <source>
        <dbReference type="ARBA" id="ARBA00022723"/>
    </source>
</evidence>
<dbReference type="PANTHER" id="PTHR13062:SF9">
    <property type="entry name" value="MICROBIAL COLLAGENASE"/>
    <property type="match status" value="1"/>
</dbReference>
<evidence type="ECO:0000256" key="1">
    <source>
        <dbReference type="ARBA" id="ARBA00001947"/>
    </source>
</evidence>
<feature type="signal peptide" evidence="10">
    <location>
        <begin position="1"/>
        <end position="26"/>
    </location>
</feature>
<dbReference type="Gene3D" id="3.40.30.160">
    <property type="entry name" value="Collagenase ColT, N-terminal domain"/>
    <property type="match status" value="1"/>
</dbReference>
<dbReference type="PROSITE" id="PS51257">
    <property type="entry name" value="PROKAR_LIPOPROTEIN"/>
    <property type="match status" value="1"/>
</dbReference>
<evidence type="ECO:0000256" key="9">
    <source>
        <dbReference type="ARBA" id="ARBA00023049"/>
    </source>
</evidence>
<keyword evidence="8" id="KW-0862">Zinc</keyword>
<keyword evidence="12" id="KW-1185">Reference proteome</keyword>
<name>A0ABX5WS33_9GAMM</name>
<keyword evidence="4" id="KW-0645">Protease</keyword>